<accession>A0A839K4H6</accession>
<sequence length="155" mass="17923">MGLFEKSMNILTELFGQDFLFSLATVKDQKPAVRVIDTYCEDGIFWVVTHALSNKVKEIEANSNVALCNNFYSFTGNTYNVGHPLKEENRQIREKLIKVFEPWYYAHNDENDNNMCYVRIDLTNGFFHKDGKGYKVDFVNKTAEEFPFAPAVEVD</sequence>
<dbReference type="AlphaFoldDB" id="A0A839K4H6"/>
<evidence type="ECO:0000313" key="1">
    <source>
        <dbReference type="EMBL" id="MBB2183949.1"/>
    </source>
</evidence>
<evidence type="ECO:0000313" key="2">
    <source>
        <dbReference type="Proteomes" id="UP000574276"/>
    </source>
</evidence>
<protein>
    <submittedName>
        <fullName evidence="1">Pyridoxamine 5'-phosphate oxidase family protein</fullName>
    </submittedName>
</protein>
<name>A0A839K4H6_9FIRM</name>
<proteinExistence type="predicted"/>
<dbReference type="Gene3D" id="2.30.110.10">
    <property type="entry name" value="Electron Transport, Fmn-binding Protein, Chain A"/>
    <property type="match status" value="1"/>
</dbReference>
<organism evidence="1 2">
    <name type="scientific">Variimorphobacter saccharofermentans</name>
    <dbReference type="NCBI Taxonomy" id="2755051"/>
    <lineage>
        <taxon>Bacteria</taxon>
        <taxon>Bacillati</taxon>
        <taxon>Bacillota</taxon>
        <taxon>Clostridia</taxon>
        <taxon>Lachnospirales</taxon>
        <taxon>Lachnospiraceae</taxon>
        <taxon>Variimorphobacter</taxon>
    </lineage>
</organism>
<comment type="caution">
    <text evidence="1">The sequence shown here is derived from an EMBL/GenBank/DDBJ whole genome shotgun (WGS) entry which is preliminary data.</text>
</comment>
<dbReference type="SUPFAM" id="SSF50475">
    <property type="entry name" value="FMN-binding split barrel"/>
    <property type="match status" value="1"/>
</dbReference>
<dbReference type="Proteomes" id="UP000574276">
    <property type="component" value="Unassembled WGS sequence"/>
</dbReference>
<reference evidence="1 2" key="1">
    <citation type="submission" date="2020-07" db="EMBL/GenBank/DDBJ databases">
        <title>Characterization and genome sequencing of isolate MD1, a novel member within the family Lachnospiraceae.</title>
        <authorList>
            <person name="Rettenmaier R."/>
            <person name="Di Bello L."/>
            <person name="Zinser C."/>
            <person name="Scheitz K."/>
            <person name="Liebl W."/>
            <person name="Zverlov V."/>
        </authorList>
    </citation>
    <scope>NUCLEOTIDE SEQUENCE [LARGE SCALE GENOMIC DNA]</scope>
    <source>
        <strain evidence="1 2">MD1</strain>
    </source>
</reference>
<dbReference type="RefSeq" id="WP_228353560.1">
    <property type="nucleotide sequence ID" value="NZ_JACEGA010000001.1"/>
</dbReference>
<dbReference type="EMBL" id="JACEGA010000001">
    <property type="protein sequence ID" value="MBB2183949.1"/>
    <property type="molecule type" value="Genomic_DNA"/>
</dbReference>
<keyword evidence="2" id="KW-1185">Reference proteome</keyword>
<dbReference type="InterPro" id="IPR012349">
    <property type="entry name" value="Split_barrel_FMN-bd"/>
</dbReference>
<gene>
    <name evidence="1" type="ORF">H0486_13800</name>
</gene>